<feature type="chain" id="PRO_5013224523" description="PepSY domain-containing protein" evidence="1">
    <location>
        <begin position="20"/>
        <end position="107"/>
    </location>
</feature>
<evidence type="ECO:0000313" key="2">
    <source>
        <dbReference type="EMBL" id="APZ41852.1"/>
    </source>
</evidence>
<dbReference type="KEGG" id="afy:BW247_01020"/>
<dbReference type="Proteomes" id="UP000243807">
    <property type="component" value="Chromosome"/>
</dbReference>
<dbReference type="EMBL" id="CP019434">
    <property type="protein sequence ID" value="APZ41852.1"/>
    <property type="molecule type" value="Genomic_DNA"/>
</dbReference>
<name>A0A1P8UDB4_9GAMM</name>
<evidence type="ECO:0008006" key="4">
    <source>
        <dbReference type="Google" id="ProtNLM"/>
    </source>
</evidence>
<dbReference type="AlphaFoldDB" id="A0A1P8UDB4"/>
<feature type="signal peptide" evidence="1">
    <location>
        <begin position="1"/>
        <end position="19"/>
    </location>
</feature>
<keyword evidence="3" id="KW-1185">Reference proteome</keyword>
<protein>
    <recommendedName>
        <fullName evidence="4">PepSY domain-containing protein</fullName>
    </recommendedName>
</protein>
<proteinExistence type="predicted"/>
<accession>A0A1P8UDB4</accession>
<evidence type="ECO:0000313" key="3">
    <source>
        <dbReference type="Proteomes" id="UP000243807"/>
    </source>
</evidence>
<evidence type="ECO:0000256" key="1">
    <source>
        <dbReference type="SAM" id="SignalP"/>
    </source>
</evidence>
<reference evidence="2 3" key="1">
    <citation type="submission" date="2017-01" db="EMBL/GenBank/DDBJ databases">
        <title>Draft sequence of Acidihalobacter ferrooxidans strain DSM 14175 (strain V8).</title>
        <authorList>
            <person name="Khaleque H.N."/>
            <person name="Ramsay J.P."/>
            <person name="Murphy R.J.T."/>
            <person name="Kaksonen A.H."/>
            <person name="Boxall N.J."/>
            <person name="Watkin E.L.J."/>
        </authorList>
    </citation>
    <scope>NUCLEOTIDE SEQUENCE [LARGE SCALE GENOMIC DNA]</scope>
    <source>
        <strain evidence="2 3">V8</strain>
    </source>
</reference>
<sequence>MLRVLLPLALSLTPFAVQAAPQSPGVAGVVVSADAGASASATEVRWRAERGPHIGPGEAARLAHAEYGGRVLAVHRIRDGKAYRVRLLIGGQIRVVIVDARNGRVRG</sequence>
<organism evidence="2 3">
    <name type="scientific">Acidihalobacter ferrooxydans</name>
    <dbReference type="NCBI Taxonomy" id="1765967"/>
    <lineage>
        <taxon>Bacteria</taxon>
        <taxon>Pseudomonadati</taxon>
        <taxon>Pseudomonadota</taxon>
        <taxon>Gammaproteobacteria</taxon>
        <taxon>Chromatiales</taxon>
        <taxon>Ectothiorhodospiraceae</taxon>
        <taxon>Acidihalobacter</taxon>
    </lineage>
</organism>
<dbReference type="STRING" id="1765967.BW247_01020"/>
<keyword evidence="1" id="KW-0732">Signal</keyword>
<gene>
    <name evidence="2" type="ORF">BW247_01020</name>
</gene>